<dbReference type="GO" id="GO:0004862">
    <property type="term" value="F:cAMP-dependent protein kinase inhibitor activity"/>
    <property type="evidence" value="ECO:0007669"/>
    <property type="project" value="TreeGrafter"/>
</dbReference>
<feature type="domain" description="Cyclic nucleotide-binding" evidence="2">
    <location>
        <begin position="222"/>
        <end position="291"/>
    </location>
</feature>
<dbReference type="CDD" id="cd00038">
    <property type="entry name" value="CAP_ED"/>
    <property type="match status" value="3"/>
</dbReference>
<evidence type="ECO:0000313" key="4">
    <source>
        <dbReference type="Proteomes" id="UP000689195"/>
    </source>
</evidence>
<evidence type="ECO:0000256" key="1">
    <source>
        <dbReference type="SAM" id="MobiDB-lite"/>
    </source>
</evidence>
<dbReference type="PANTHER" id="PTHR11635:SF152">
    <property type="entry name" value="CAMP-DEPENDENT PROTEIN KINASE TYPE I REGULATORY SUBUNIT-RELATED"/>
    <property type="match status" value="1"/>
</dbReference>
<comment type="caution">
    <text evidence="3">The sequence shown here is derived from an EMBL/GenBank/DDBJ whole genome shotgun (WGS) entry which is preliminary data.</text>
</comment>
<organism evidence="3 4">
    <name type="scientific">Paramecium pentaurelia</name>
    <dbReference type="NCBI Taxonomy" id="43138"/>
    <lineage>
        <taxon>Eukaryota</taxon>
        <taxon>Sar</taxon>
        <taxon>Alveolata</taxon>
        <taxon>Ciliophora</taxon>
        <taxon>Intramacronucleata</taxon>
        <taxon>Oligohymenophorea</taxon>
        <taxon>Peniculida</taxon>
        <taxon>Parameciidae</taxon>
        <taxon>Paramecium</taxon>
    </lineage>
</organism>
<evidence type="ECO:0000259" key="2">
    <source>
        <dbReference type="PROSITE" id="PS50042"/>
    </source>
</evidence>
<dbReference type="SMART" id="SM00100">
    <property type="entry name" value="cNMP"/>
    <property type="match status" value="2"/>
</dbReference>
<dbReference type="AlphaFoldDB" id="A0A8S1XZA3"/>
<feature type="compositionally biased region" description="Low complexity" evidence="1">
    <location>
        <begin position="557"/>
        <end position="567"/>
    </location>
</feature>
<dbReference type="GO" id="GO:0005829">
    <property type="term" value="C:cytosol"/>
    <property type="evidence" value="ECO:0007669"/>
    <property type="project" value="TreeGrafter"/>
</dbReference>
<gene>
    <name evidence="3" type="ORF">PPENT_87.1.T1450035</name>
</gene>
<evidence type="ECO:0000313" key="3">
    <source>
        <dbReference type="EMBL" id="CAD8206746.1"/>
    </source>
</evidence>
<keyword evidence="4" id="KW-1185">Reference proteome</keyword>
<feature type="domain" description="Cyclic nucleotide-binding" evidence="2">
    <location>
        <begin position="69"/>
        <end position="124"/>
    </location>
</feature>
<dbReference type="GO" id="GO:0005952">
    <property type="term" value="C:cAMP-dependent protein kinase complex"/>
    <property type="evidence" value="ECO:0007669"/>
    <property type="project" value="InterPro"/>
</dbReference>
<sequence length="668" mass="79165">MEIIISPDEFMNVRNGNQNTYKKLCQSFLKVKDPKTQLKVAQFILKTPPDDRMDFEVAVLEQATKELDFFKTLRDPKQHQRCCKMMMYKHYNKNDIVFKEGDSSNEFFIIIDGSVNVYVRKKQERIQAEIELEENQLKTLTEEELEQHPSTIIKLYQAPKQLNRRQTINLKEDDFEQIAKSYKPRQFLQNDRQDVKHKDVELIKKLTSGLEKIPDKDFLFCGGVFLHELVAQIHEGQMFGERGLMIESARTGTVIAKTSLHVAILTKKDYKTILEDSQLEKIRKKTKLLSLTILKNLTYKEAVESQYKFEKIHYPISHYIYKIGDVPQSLIVIKKGTVKLFKKENNKIFPLCELGQDQYFGEVEYFEDCNRIHIAQVTSQEFSAYMITYQDLAKLFNNYPQCERLVRKQYEQRHTINHQRINKNLKTHKKFSYSEEFSKDLQNIQKNLSQPQLEIIIPNNDIPQSDFKIKEKAKQYSIQKSKYQLCQMDFIQTTQKKLKAIRRVQQSEQKKAQMENEQSLADTLNHLEVQSQLIKKEFRRREQRRFSCITFDKESQNGINQSQINQQPFSKTSQGTRPQTFDRQSSLSHQFKYQNITEQMLFNAKLQQYEILDDQQRDIKTPSASGIMISSKHNLFRTKPKKLFLMNHYERRQPKTYSTELSIKTFFN</sequence>
<dbReference type="PROSITE" id="PS50042">
    <property type="entry name" value="CNMP_BINDING_3"/>
    <property type="match status" value="3"/>
</dbReference>
<dbReference type="GO" id="GO:0030552">
    <property type="term" value="F:cAMP binding"/>
    <property type="evidence" value="ECO:0007669"/>
    <property type="project" value="TreeGrafter"/>
</dbReference>
<dbReference type="FunFam" id="2.60.120.10:FF:000461">
    <property type="entry name" value="Uncharacterized protein"/>
    <property type="match status" value="1"/>
</dbReference>
<feature type="region of interest" description="Disordered" evidence="1">
    <location>
        <begin position="557"/>
        <end position="579"/>
    </location>
</feature>
<dbReference type="Proteomes" id="UP000689195">
    <property type="component" value="Unassembled WGS sequence"/>
</dbReference>
<dbReference type="GO" id="GO:0034236">
    <property type="term" value="F:protein kinase A catalytic subunit binding"/>
    <property type="evidence" value="ECO:0007669"/>
    <property type="project" value="TreeGrafter"/>
</dbReference>
<dbReference type="OrthoDB" id="293172at2759"/>
<dbReference type="Pfam" id="PF00027">
    <property type="entry name" value="cNMP_binding"/>
    <property type="match status" value="1"/>
</dbReference>
<dbReference type="PANTHER" id="PTHR11635">
    <property type="entry name" value="CAMP-DEPENDENT PROTEIN KINASE REGULATORY CHAIN"/>
    <property type="match status" value="1"/>
</dbReference>
<feature type="domain" description="Cyclic nucleotide-binding" evidence="2">
    <location>
        <begin position="293"/>
        <end position="413"/>
    </location>
</feature>
<accession>A0A8S1XZA3</accession>
<protein>
    <recommendedName>
        <fullName evidence="2">Cyclic nucleotide-binding domain-containing protein</fullName>
    </recommendedName>
</protein>
<dbReference type="InterPro" id="IPR050503">
    <property type="entry name" value="cAMP-dep_PK_reg_su-like"/>
</dbReference>
<dbReference type="EMBL" id="CAJJDO010000145">
    <property type="protein sequence ID" value="CAD8206746.1"/>
    <property type="molecule type" value="Genomic_DNA"/>
</dbReference>
<reference evidence="3" key="1">
    <citation type="submission" date="2021-01" db="EMBL/GenBank/DDBJ databases">
        <authorList>
            <consortium name="Genoscope - CEA"/>
            <person name="William W."/>
        </authorList>
    </citation>
    <scope>NUCLEOTIDE SEQUENCE</scope>
</reference>
<feature type="compositionally biased region" description="Polar residues" evidence="1">
    <location>
        <begin position="568"/>
        <end position="579"/>
    </location>
</feature>
<dbReference type="InterPro" id="IPR000595">
    <property type="entry name" value="cNMP-bd_dom"/>
</dbReference>
<name>A0A8S1XZA3_9CILI</name>
<proteinExistence type="predicted"/>